<dbReference type="Proteomes" id="UP000623129">
    <property type="component" value="Unassembled WGS sequence"/>
</dbReference>
<dbReference type="Pfam" id="PF02190">
    <property type="entry name" value="LON_substr_bdg"/>
    <property type="match status" value="1"/>
</dbReference>
<feature type="domain" description="Lon N-terminal" evidence="3">
    <location>
        <begin position="8"/>
        <end position="225"/>
    </location>
</feature>
<protein>
    <submittedName>
        <fullName evidence="4">Lon protease 2</fullName>
    </submittedName>
</protein>
<evidence type="ECO:0000313" key="5">
    <source>
        <dbReference type="Proteomes" id="UP000623129"/>
    </source>
</evidence>
<dbReference type="AlphaFoldDB" id="A0A833VJY7"/>
<dbReference type="Gene3D" id="2.30.130.40">
    <property type="entry name" value="LON domain-like"/>
    <property type="match status" value="1"/>
</dbReference>
<feature type="coiled-coil region" evidence="1">
    <location>
        <begin position="197"/>
        <end position="224"/>
    </location>
</feature>
<keyword evidence="5" id="KW-1185">Reference proteome</keyword>
<dbReference type="GO" id="GO:0006508">
    <property type="term" value="P:proteolysis"/>
    <property type="evidence" value="ECO:0007669"/>
    <property type="project" value="UniProtKB-KW"/>
</dbReference>
<keyword evidence="2" id="KW-1133">Transmembrane helix</keyword>
<comment type="caution">
    <text evidence="4">The sequence shown here is derived from an EMBL/GenBank/DDBJ whole genome shotgun (WGS) entry which is preliminary data.</text>
</comment>
<dbReference type="PROSITE" id="PS51787">
    <property type="entry name" value="LON_N"/>
    <property type="match status" value="1"/>
</dbReference>
<keyword evidence="2" id="KW-0812">Transmembrane</keyword>
<evidence type="ECO:0000256" key="1">
    <source>
        <dbReference type="SAM" id="Coils"/>
    </source>
</evidence>
<reference evidence="4" key="1">
    <citation type="submission" date="2020-01" db="EMBL/GenBank/DDBJ databases">
        <title>Genome sequence of Kobresia littledalei, the first chromosome-level genome in the family Cyperaceae.</title>
        <authorList>
            <person name="Qu G."/>
        </authorList>
    </citation>
    <scope>NUCLEOTIDE SEQUENCE</scope>
    <source>
        <strain evidence="4">C.B.Clarke</strain>
        <tissue evidence="4">Leaf</tissue>
    </source>
</reference>
<dbReference type="SMART" id="SM00464">
    <property type="entry name" value="LON"/>
    <property type="match status" value="1"/>
</dbReference>
<keyword evidence="2" id="KW-0472">Membrane</keyword>
<evidence type="ECO:0000256" key="2">
    <source>
        <dbReference type="SAM" id="Phobius"/>
    </source>
</evidence>
<proteinExistence type="predicted"/>
<dbReference type="SUPFAM" id="SSF88697">
    <property type="entry name" value="PUA domain-like"/>
    <property type="match status" value="1"/>
</dbReference>
<feature type="transmembrane region" description="Helical" evidence="2">
    <location>
        <begin position="20"/>
        <end position="38"/>
    </location>
</feature>
<evidence type="ECO:0000259" key="3">
    <source>
        <dbReference type="PROSITE" id="PS51787"/>
    </source>
</evidence>
<evidence type="ECO:0000313" key="4">
    <source>
        <dbReference type="EMBL" id="KAF3340706.1"/>
    </source>
</evidence>
<dbReference type="OrthoDB" id="264917at2759"/>
<keyword evidence="4" id="KW-0378">Hydrolase</keyword>
<keyword evidence="1" id="KW-0175">Coiled coil</keyword>
<dbReference type="PANTHER" id="PTHR46732:SF8">
    <property type="entry name" value="ATP-DEPENDENT PROTEASE LA (LON) DOMAIN PROTEIN"/>
    <property type="match status" value="1"/>
</dbReference>
<gene>
    <name evidence="4" type="ORF">FCM35_KLT09550</name>
</gene>
<dbReference type="InterPro" id="IPR003111">
    <property type="entry name" value="Lon_prtase_N"/>
</dbReference>
<dbReference type="EMBL" id="SWLB01000002">
    <property type="protein sequence ID" value="KAF3340706.1"/>
    <property type="molecule type" value="Genomic_DNA"/>
</dbReference>
<organism evidence="4 5">
    <name type="scientific">Carex littledalei</name>
    <dbReference type="NCBI Taxonomy" id="544730"/>
    <lineage>
        <taxon>Eukaryota</taxon>
        <taxon>Viridiplantae</taxon>
        <taxon>Streptophyta</taxon>
        <taxon>Embryophyta</taxon>
        <taxon>Tracheophyta</taxon>
        <taxon>Spermatophyta</taxon>
        <taxon>Magnoliopsida</taxon>
        <taxon>Liliopsida</taxon>
        <taxon>Poales</taxon>
        <taxon>Cyperaceae</taxon>
        <taxon>Cyperoideae</taxon>
        <taxon>Cariceae</taxon>
        <taxon>Carex</taxon>
        <taxon>Carex subgen. Euthyceras</taxon>
    </lineage>
</organism>
<dbReference type="PANTHER" id="PTHR46732">
    <property type="entry name" value="ATP-DEPENDENT PROTEASE LA (LON) DOMAIN PROTEIN"/>
    <property type="match status" value="1"/>
</dbReference>
<name>A0A833VJY7_9POAL</name>
<dbReference type="InterPro" id="IPR046336">
    <property type="entry name" value="Lon_prtase_N_sf"/>
</dbReference>
<sequence length="228" mass="25823">MAFPSASLPLIQLIIQPNSPIFPLPLVLFPGAMLPLYISKSRDRIMMNNLLQTETDQRFGVLFSNSNPTDPSSASVEVEIGCVAEVVNHQILRDDRFYLICKGQERFRISDILRTEPYMVAAINWLEDGPPPDPAQGNDIEKLASEVEDYMKDIMRISNRLEGKKQDNQKVDVDIRKGQFPTPFSFYVASFFNSPTEQQLEDAVTRLKRERDTLKSTLNLLTDASALL</sequence>
<dbReference type="GO" id="GO:0008233">
    <property type="term" value="F:peptidase activity"/>
    <property type="evidence" value="ECO:0007669"/>
    <property type="project" value="UniProtKB-KW"/>
</dbReference>
<keyword evidence="4" id="KW-0645">Protease</keyword>
<accession>A0A833VJY7</accession>
<dbReference type="InterPro" id="IPR015947">
    <property type="entry name" value="PUA-like_sf"/>
</dbReference>